<gene>
    <name evidence="2" type="ORF">Anapl_10453</name>
</gene>
<proteinExistence type="predicted"/>
<reference evidence="3" key="1">
    <citation type="journal article" date="2013" name="Nat. Genet.">
        <title>The duck genome and transcriptome provide insight into an avian influenza virus reservoir species.</title>
        <authorList>
            <person name="Huang Y."/>
            <person name="Li Y."/>
            <person name="Burt D.W."/>
            <person name="Chen H."/>
            <person name="Zhang Y."/>
            <person name="Qian W."/>
            <person name="Kim H."/>
            <person name="Gan S."/>
            <person name="Zhao Y."/>
            <person name="Li J."/>
            <person name="Yi K."/>
            <person name="Feng H."/>
            <person name="Zhu P."/>
            <person name="Li B."/>
            <person name="Liu Q."/>
            <person name="Fairley S."/>
            <person name="Magor K.E."/>
            <person name="Du Z."/>
            <person name="Hu X."/>
            <person name="Goodman L."/>
            <person name="Tafer H."/>
            <person name="Vignal A."/>
            <person name="Lee T."/>
            <person name="Kim K.W."/>
            <person name="Sheng Z."/>
            <person name="An Y."/>
            <person name="Searle S."/>
            <person name="Herrero J."/>
            <person name="Groenen M.A."/>
            <person name="Crooijmans R.P."/>
            <person name="Faraut T."/>
            <person name="Cai Q."/>
            <person name="Webster R.G."/>
            <person name="Aldridge J.R."/>
            <person name="Warren W.C."/>
            <person name="Bartschat S."/>
            <person name="Kehr S."/>
            <person name="Marz M."/>
            <person name="Stadler P.F."/>
            <person name="Smith J."/>
            <person name="Kraus R.H."/>
            <person name="Zhao Y."/>
            <person name="Ren L."/>
            <person name="Fei J."/>
            <person name="Morisson M."/>
            <person name="Kaiser P."/>
            <person name="Griffin D.K."/>
            <person name="Rao M."/>
            <person name="Pitel F."/>
            <person name="Wang J."/>
            <person name="Li N."/>
        </authorList>
    </citation>
    <scope>NUCLEOTIDE SEQUENCE [LARGE SCALE GENOMIC DNA]</scope>
</reference>
<name>R0M7Q0_ANAPL</name>
<feature type="non-terminal residue" evidence="2">
    <location>
        <position position="76"/>
    </location>
</feature>
<dbReference type="Proteomes" id="UP000296049">
    <property type="component" value="Unassembled WGS sequence"/>
</dbReference>
<dbReference type="EMBL" id="KB742427">
    <property type="protein sequence ID" value="EOB08723.1"/>
    <property type="molecule type" value="Genomic_DNA"/>
</dbReference>
<organism evidence="2 3">
    <name type="scientific">Anas platyrhynchos</name>
    <name type="common">Mallard</name>
    <name type="synonym">Anas boschas</name>
    <dbReference type="NCBI Taxonomy" id="8839"/>
    <lineage>
        <taxon>Eukaryota</taxon>
        <taxon>Metazoa</taxon>
        <taxon>Chordata</taxon>
        <taxon>Craniata</taxon>
        <taxon>Vertebrata</taxon>
        <taxon>Euteleostomi</taxon>
        <taxon>Archelosauria</taxon>
        <taxon>Archosauria</taxon>
        <taxon>Dinosauria</taxon>
        <taxon>Saurischia</taxon>
        <taxon>Theropoda</taxon>
        <taxon>Coelurosauria</taxon>
        <taxon>Aves</taxon>
        <taxon>Neognathae</taxon>
        <taxon>Galloanserae</taxon>
        <taxon>Anseriformes</taxon>
        <taxon>Anatidae</taxon>
        <taxon>Anatinae</taxon>
        <taxon>Anas</taxon>
    </lineage>
</organism>
<protein>
    <submittedName>
        <fullName evidence="2">Uncharacterized protein</fullName>
    </submittedName>
</protein>
<feature type="compositionally biased region" description="Basic residues" evidence="1">
    <location>
        <begin position="13"/>
        <end position="24"/>
    </location>
</feature>
<evidence type="ECO:0000313" key="3">
    <source>
        <dbReference type="Proteomes" id="UP000296049"/>
    </source>
</evidence>
<sequence>MATKLVQKGVGWGKKKKNKRRKIKSVPMDSWTTANGANLRGSEALSKANPSGQRTLLGDRGVGEVFNHTSSKRKSK</sequence>
<accession>R0M7Q0</accession>
<keyword evidence="3" id="KW-1185">Reference proteome</keyword>
<feature type="region of interest" description="Disordered" evidence="1">
    <location>
        <begin position="1"/>
        <end position="76"/>
    </location>
</feature>
<evidence type="ECO:0000256" key="1">
    <source>
        <dbReference type="SAM" id="MobiDB-lite"/>
    </source>
</evidence>
<evidence type="ECO:0000313" key="2">
    <source>
        <dbReference type="EMBL" id="EOB08723.1"/>
    </source>
</evidence>
<dbReference type="AlphaFoldDB" id="R0M7Q0"/>